<proteinExistence type="predicted"/>
<evidence type="ECO:0000256" key="1">
    <source>
        <dbReference type="SAM" id="Coils"/>
    </source>
</evidence>
<sequence length="1030" mass="115935">MSNNNPAGSTWKKWDLHVHSPSSIVQNYGGNTEVAWEAFLADLEKLSPEFKVIGINDYIFIEGYERVLIEKRERGRLTNIDLILPVVEFRLDKFAGVVKKDEHGNYSQSDWNRINLHVIFDELDPEIIRQQFLNALAPYYNLIPDSTHLKGKWQAVITLASLKDLGQRIIGAAPADKKAAYGAPLQEGFNNLCVSLESIVQALDNHTLTNRYLLAVGKTEWENMKWDDQSIAEKRNVINGVQLVFTAAPNPESYETARKRLADSHVNSKLLDCSDAHALSTSESKDRIGHCFTWIKADSTFEGLRQAVTEFDQRVFVGDVPPKYQLVAANRTKYASAITIKKKAGSALPDTWFDVNLPLNHDLVAIIGNKGSGKSALADIAALAGNTKNYEKFSFLTEDRFRDPKSRLAAQFAGTLRWQDGTDSTRELHQNPAPSDVERVKYLPQSYLEALCNELGGVGSSTFDSELRKIIYTHVPEEEKLDFISLDDLLNFKVEEIEREREQVAQQLSKLNDEINTIERRLAPNFRLSLETQLEGKRKELQALESARPAVVEDPTASDAAKAEAAAATARLQELGGQLAAIRDEERVAREKKAGATKRAALVNRVLQALTNHEKAHEQFLANLKMTLVEIDSSLSTDDVVSLKVDTSKLDSIGAAMKAEIVAQDKILNSQEATGITKRRETAESEVKAIKSKLSEKQRLYVVYQEQVSQWKRAKAELIGAREKVHSISWFEAEIQELAQLPAKRNQLREERIAVVRRLHEQIEKTVAEYKRLYQPVQGFVQSAANMEMPLPLAFNVRIAEEGFQQHFLAMINRQTRGSFSGIEESNQLIHGILRETDFGDSEETVQFVSRIDDMLHVDRREDGGGNEMQPSDQLRKHSEVKDVYDFLFGLSYLQPRYSLTYGGQEIGRLSPGERGLLLLVFYLLVDKDDIPLIIDQPEENLDNQTIYKILVTCIKAAKQRRQVIMVTHNPNLAVVCDAEQIICASCDKANNLFGYISGAIESSEIKARVVEILEGTEPAFVNRKRKYGL</sequence>
<dbReference type="InterPro" id="IPR054787">
    <property type="entry name" value="TrlF_ATPase"/>
</dbReference>
<gene>
    <name evidence="2" type="ORF">DAMO_2046</name>
</gene>
<dbReference type="EMBL" id="FP565575">
    <property type="protein sequence ID" value="CBE69096.1"/>
    <property type="molecule type" value="Genomic_DNA"/>
</dbReference>
<reference evidence="2 3" key="1">
    <citation type="journal article" date="2010" name="Nature">
        <title>Nitrite-driven anaerobic methane oxidation by oxygenic bacteria.</title>
        <authorList>
            <person name="Ettwig K.F."/>
            <person name="Butler M.K."/>
            <person name="Le Paslier D."/>
            <person name="Pelletier E."/>
            <person name="Mangenot S."/>
            <person name="Kuypers M.M.M."/>
            <person name="Schreiber F."/>
            <person name="Dutilh B.E."/>
            <person name="Zedelius J."/>
            <person name="de Beer D."/>
            <person name="Gloerich J."/>
            <person name="Wessels H.J.C.T."/>
            <person name="van Allen T."/>
            <person name="Luesken F."/>
            <person name="Wu M."/>
            <person name="van de Pas-Schoonen K.T."/>
            <person name="Op den Camp H.J.M."/>
            <person name="Janssen-Megens E.M."/>
            <person name="Francoijs K-J."/>
            <person name="Stunnenberg H."/>
            <person name="Weissenbach J."/>
            <person name="Jetten M.S.M."/>
            <person name="Strous M."/>
        </authorList>
    </citation>
    <scope>NUCLEOTIDE SEQUENCE [LARGE SCALE GENOMIC DNA]</scope>
</reference>
<dbReference type="NCBIfam" id="NF045780">
    <property type="entry name" value="TrlF_fam_ATP"/>
    <property type="match status" value="1"/>
</dbReference>
<dbReference type="GO" id="GO:0005524">
    <property type="term" value="F:ATP binding"/>
    <property type="evidence" value="ECO:0007669"/>
    <property type="project" value="InterPro"/>
</dbReference>
<protein>
    <submittedName>
        <fullName evidence="2">Uncharacterized protein</fullName>
    </submittedName>
</protein>
<dbReference type="CDD" id="cd00267">
    <property type="entry name" value="ABC_ATPase"/>
    <property type="match status" value="1"/>
</dbReference>
<accession>D5MH64</accession>
<keyword evidence="1" id="KW-0175">Coiled coil</keyword>
<dbReference type="Proteomes" id="UP000006898">
    <property type="component" value="Chromosome"/>
</dbReference>
<name>D5MH64_METO1</name>
<organism evidence="2 3">
    <name type="scientific">Methylomirabilis oxygeniifera</name>
    <dbReference type="NCBI Taxonomy" id="671143"/>
    <lineage>
        <taxon>Bacteria</taxon>
        <taxon>Candidatus Methylomirabilota</taxon>
        <taxon>Candidatus Methylomirabilia</taxon>
        <taxon>Candidatus Methylomirabilales</taxon>
        <taxon>Candidatus Methylomirabilaceae</taxon>
        <taxon>Candidatus Methylomirabilis</taxon>
    </lineage>
</organism>
<dbReference type="HOGENOM" id="CLU_006611_0_0_0"/>
<feature type="coiled-coil region" evidence="1">
    <location>
        <begin position="494"/>
        <end position="585"/>
    </location>
</feature>
<dbReference type="PATRIC" id="fig|671143.5.peg.1808"/>
<dbReference type="eggNOG" id="COG0419">
    <property type="taxonomic scope" value="Bacteria"/>
</dbReference>
<dbReference type="InterPro" id="IPR027417">
    <property type="entry name" value="P-loop_NTPase"/>
</dbReference>
<evidence type="ECO:0000313" key="2">
    <source>
        <dbReference type="EMBL" id="CBE69096.1"/>
    </source>
</evidence>
<dbReference type="KEGG" id="mox:DAMO_2046"/>
<dbReference type="SUPFAM" id="SSF52540">
    <property type="entry name" value="P-loop containing nucleoside triphosphate hydrolases"/>
    <property type="match status" value="1"/>
</dbReference>
<dbReference type="STRING" id="671143.DAMO_2046"/>
<dbReference type="Gene3D" id="3.40.50.300">
    <property type="entry name" value="P-loop containing nucleotide triphosphate hydrolases"/>
    <property type="match status" value="2"/>
</dbReference>
<dbReference type="AlphaFoldDB" id="D5MH64"/>
<dbReference type="GO" id="GO:0016887">
    <property type="term" value="F:ATP hydrolysis activity"/>
    <property type="evidence" value="ECO:0007669"/>
    <property type="project" value="InterPro"/>
</dbReference>
<evidence type="ECO:0000313" key="3">
    <source>
        <dbReference type="Proteomes" id="UP000006898"/>
    </source>
</evidence>